<organism evidence="1 2">
    <name type="scientific">Vulcanisaeta distributa (strain DSM 14429 / JCM 11212 / NBRC 100878 / IC-017)</name>
    <dbReference type="NCBI Taxonomy" id="572478"/>
    <lineage>
        <taxon>Archaea</taxon>
        <taxon>Thermoproteota</taxon>
        <taxon>Thermoprotei</taxon>
        <taxon>Thermoproteales</taxon>
        <taxon>Thermoproteaceae</taxon>
        <taxon>Vulcanisaeta</taxon>
    </lineage>
</organism>
<dbReference type="OrthoDB" id="28167at2157"/>
<dbReference type="GeneID" id="9752793"/>
<dbReference type="AlphaFoldDB" id="E1QV28"/>
<proteinExistence type="predicted"/>
<name>E1QV28_VULDI</name>
<dbReference type="Proteomes" id="UP000006681">
    <property type="component" value="Chromosome"/>
</dbReference>
<evidence type="ECO:0000313" key="2">
    <source>
        <dbReference type="Proteomes" id="UP000006681"/>
    </source>
</evidence>
<dbReference type="STRING" id="572478.Vdis_1847"/>
<dbReference type="eggNOG" id="arCOG13888">
    <property type="taxonomic scope" value="Archaea"/>
</dbReference>
<reference evidence="2" key="2">
    <citation type="journal article" date="2010" name="Stand. Genomic Sci.">
        <title>Complete genome sequence of Vulcanisaeta distributa type strain (IC-017T).</title>
        <authorList>
            <person name="Mavromatis K."/>
            <person name="Sikorski J."/>
            <person name="Pabst E."/>
            <person name="Teshima H."/>
            <person name="Lapidus A."/>
            <person name="Lucas S."/>
            <person name="Nolan M."/>
            <person name="Glavina Del Rio T."/>
            <person name="Cheng J."/>
            <person name="Bruce D."/>
            <person name="Goodwin L."/>
            <person name="Pitluck S."/>
            <person name="Liolios K."/>
            <person name="Ivanova N."/>
            <person name="Mikhailova N."/>
            <person name="Pati A."/>
            <person name="Chen A."/>
            <person name="Palaniappan K."/>
            <person name="Land M."/>
            <person name="Hauser L."/>
            <person name="Chang Y."/>
            <person name="Jeffries C."/>
            <person name="Rohde M."/>
            <person name="Spring S."/>
            <person name="Goker M."/>
            <person name="Wirth R."/>
            <person name="Woyke T."/>
            <person name="Bristow J."/>
            <person name="Eisen J."/>
            <person name="Markowitz V."/>
            <person name="Hugenholtz P."/>
            <person name="Klenk H."/>
            <person name="Kyrpides N."/>
        </authorList>
    </citation>
    <scope>NUCLEOTIDE SEQUENCE [LARGE SCALE GENOMIC DNA]</scope>
    <source>
        <strain evidence="2">DSM 14429 / JCM 11212 / NBRC 100878 / IC-017</strain>
    </source>
</reference>
<protein>
    <submittedName>
        <fullName evidence="1">Uncharacterized protein</fullName>
    </submittedName>
</protein>
<accession>E1QV28</accession>
<dbReference type="HOGENOM" id="CLU_1998864_0_0_2"/>
<dbReference type="EMBL" id="CP002100">
    <property type="protein sequence ID" value="ADN51219.1"/>
    <property type="molecule type" value="Genomic_DNA"/>
</dbReference>
<dbReference type="RefSeq" id="WP_013336944.1">
    <property type="nucleotide sequence ID" value="NC_014537.1"/>
</dbReference>
<keyword evidence="2" id="KW-1185">Reference proteome</keyword>
<gene>
    <name evidence="1" type="ordered locus">Vdis_1847</name>
</gene>
<sequence length="124" mass="14394">MSLVYLIKWKECLDSVIKNENVNILSLSNEGALVMTNDDTNFMNKALDNGCTAYARYYRFRVIKAGNLDDTQRIIKPLDMWVENYILNIVINPLRLSTFDIAKILYGLNFELELISEDDVEYTK</sequence>
<reference evidence="1 2" key="1">
    <citation type="journal article" date="2010" name="Stand. Genomic Sci.">
        <title>Complete genome sequence of Vulcanisaeta distributa type strain (IC-017).</title>
        <authorList>
            <person name="Mavromatis K."/>
            <person name="Sikorski J."/>
            <person name="Pabst E."/>
            <person name="Teshima H."/>
            <person name="Lapidus A."/>
            <person name="Lucas S."/>
            <person name="Nolan M."/>
            <person name="Glavina Del Rio T."/>
            <person name="Cheng J.F."/>
            <person name="Bruce D."/>
            <person name="Goodwin L."/>
            <person name="Pitluck S."/>
            <person name="Liolios K."/>
            <person name="Ivanova N."/>
            <person name="Mikhailova N."/>
            <person name="Pati A."/>
            <person name="Chen A."/>
            <person name="Palaniappan K."/>
            <person name="Land M."/>
            <person name="Hauser L."/>
            <person name="Chang Y.J."/>
            <person name="Jeffries C.D."/>
            <person name="Rohde M."/>
            <person name="Spring S."/>
            <person name="Goker M."/>
            <person name="Wirth R."/>
            <person name="Woyke T."/>
            <person name="Bristow J."/>
            <person name="Eisen J.A."/>
            <person name="Markowitz V."/>
            <person name="Hugenholtz P."/>
            <person name="Klenk H.P."/>
            <person name="Kyrpides N.C."/>
        </authorList>
    </citation>
    <scope>NUCLEOTIDE SEQUENCE [LARGE SCALE GENOMIC DNA]</scope>
    <source>
        <strain evidence="2">DSM 14429 / JCM 11212 / NBRC 100878 / IC-017</strain>
    </source>
</reference>
<dbReference type="KEGG" id="vdi:Vdis_1847"/>
<evidence type="ECO:0000313" key="1">
    <source>
        <dbReference type="EMBL" id="ADN51219.1"/>
    </source>
</evidence>